<dbReference type="HOGENOM" id="CLU_2218907_0_0_9"/>
<accession>A6BCS6</accession>
<proteinExistence type="predicted"/>
<dbReference type="AlphaFoldDB" id="A6BCS6"/>
<evidence type="ECO:0000313" key="1">
    <source>
        <dbReference type="EMBL" id="EDM64243.1"/>
    </source>
</evidence>
<sequence>MTGHTNLVAKKIRRNSKWLKITTHQKTVITHQTRTHQTKMHPETHQIRIHMEKMHTTRMHRTKTHMIKMRKTRILIITEMKTVSIRKKFSGQDVQTHVLFWGLHTI</sequence>
<evidence type="ECO:0000313" key="2">
    <source>
        <dbReference type="Proteomes" id="UP000004016"/>
    </source>
</evidence>
<reference evidence="1 2" key="2">
    <citation type="submission" date="2007-04" db="EMBL/GenBank/DDBJ databases">
        <title>Draft genome sequence of Dorea longicatena (DSM 13814).</title>
        <authorList>
            <person name="Sudarsanam P."/>
            <person name="Ley R."/>
            <person name="Guruge J."/>
            <person name="Turnbaugh P.J."/>
            <person name="Mahowald M."/>
            <person name="Liep D."/>
            <person name="Gordon J."/>
        </authorList>
    </citation>
    <scope>NUCLEOTIDE SEQUENCE [LARGE SCALE GENOMIC DNA]</scope>
    <source>
        <strain evidence="1 2">DSM 13814</strain>
    </source>
</reference>
<gene>
    <name evidence="1" type="ORF">DORLON_00081</name>
</gene>
<dbReference type="Proteomes" id="UP000004016">
    <property type="component" value="Unassembled WGS sequence"/>
</dbReference>
<organism evidence="1 2">
    <name type="scientific">Dorea longicatena DSM 13814</name>
    <dbReference type="NCBI Taxonomy" id="411462"/>
    <lineage>
        <taxon>Bacteria</taxon>
        <taxon>Bacillati</taxon>
        <taxon>Bacillota</taxon>
        <taxon>Clostridia</taxon>
        <taxon>Lachnospirales</taxon>
        <taxon>Lachnospiraceae</taxon>
        <taxon>Dorea</taxon>
    </lineage>
</organism>
<comment type="caution">
    <text evidence="1">The sequence shown here is derived from an EMBL/GenBank/DDBJ whole genome shotgun (WGS) entry which is preliminary data.</text>
</comment>
<dbReference type="EMBL" id="AAXB02000001">
    <property type="protein sequence ID" value="EDM64243.1"/>
    <property type="molecule type" value="Genomic_DNA"/>
</dbReference>
<reference evidence="1 2" key="1">
    <citation type="submission" date="2007-03" db="EMBL/GenBank/DDBJ databases">
        <authorList>
            <person name="Fulton L."/>
            <person name="Clifton S."/>
            <person name="Fulton B."/>
            <person name="Xu J."/>
            <person name="Minx P."/>
            <person name="Pepin K.H."/>
            <person name="Johnson M."/>
            <person name="Thiruvilangam P."/>
            <person name="Bhonagiri V."/>
            <person name="Nash W.E."/>
            <person name="Mardis E.R."/>
            <person name="Wilson R.K."/>
        </authorList>
    </citation>
    <scope>NUCLEOTIDE SEQUENCE [LARGE SCALE GENOMIC DNA]</scope>
    <source>
        <strain evidence="1 2">DSM 13814</strain>
    </source>
</reference>
<protein>
    <submittedName>
        <fullName evidence="1">Uncharacterized protein</fullName>
    </submittedName>
</protein>
<name>A6BCS6_9FIRM</name>